<accession>A0A2U1CH71</accession>
<gene>
    <name evidence="3" type="ORF">C7440_3839</name>
</gene>
<keyword evidence="4" id="KW-1185">Reference proteome</keyword>
<dbReference type="Proteomes" id="UP000246145">
    <property type="component" value="Unassembled WGS sequence"/>
</dbReference>
<sequence>MKKLVFILLLVLMPLQASWGVVSAYMPQEHDACLHTTCPAAGHSKAPQAQASDTDPADTAGVHHEDRFCSLHALTIIDAFPQLHIPLPLSVSLEAREASHAPQSVFDRPERPKWPAA</sequence>
<dbReference type="AlphaFoldDB" id="A0A2U1CH71"/>
<evidence type="ECO:0000256" key="1">
    <source>
        <dbReference type="SAM" id="MobiDB-lite"/>
    </source>
</evidence>
<feature type="signal peptide" evidence="2">
    <location>
        <begin position="1"/>
        <end position="19"/>
    </location>
</feature>
<comment type="caution">
    <text evidence="3">The sequence shown here is derived from an EMBL/GenBank/DDBJ whole genome shotgun (WGS) entry which is preliminary data.</text>
</comment>
<name>A0A2U1CH71_9BURK</name>
<proteinExistence type="predicted"/>
<evidence type="ECO:0000256" key="2">
    <source>
        <dbReference type="SAM" id="SignalP"/>
    </source>
</evidence>
<reference evidence="3 4" key="1">
    <citation type="submission" date="2018-04" db="EMBL/GenBank/DDBJ databases">
        <title>Genomic Encyclopedia of Type Strains, Phase IV (KMG-IV): sequencing the most valuable type-strain genomes for metagenomic binning, comparative biology and taxonomic classification.</title>
        <authorList>
            <person name="Goeker M."/>
        </authorList>
    </citation>
    <scope>NUCLEOTIDE SEQUENCE [LARGE SCALE GENOMIC DNA]</scope>
    <source>
        <strain evidence="3 4">DSM 10065</strain>
    </source>
</reference>
<dbReference type="OrthoDB" id="6717343at2"/>
<evidence type="ECO:0000313" key="3">
    <source>
        <dbReference type="EMBL" id="PVY60240.1"/>
    </source>
</evidence>
<feature type="chain" id="PRO_5015700142" description="DUF2946 family protein" evidence="2">
    <location>
        <begin position="20"/>
        <end position="117"/>
    </location>
</feature>
<keyword evidence="2" id="KW-0732">Signal</keyword>
<evidence type="ECO:0000313" key="4">
    <source>
        <dbReference type="Proteomes" id="UP000246145"/>
    </source>
</evidence>
<dbReference type="EMBL" id="QEKO01000011">
    <property type="protein sequence ID" value="PVY60240.1"/>
    <property type="molecule type" value="Genomic_DNA"/>
</dbReference>
<feature type="region of interest" description="Disordered" evidence="1">
    <location>
        <begin position="40"/>
        <end position="61"/>
    </location>
</feature>
<organism evidence="3 4">
    <name type="scientific">Pusillimonas noertemannii</name>
    <dbReference type="NCBI Taxonomy" id="305977"/>
    <lineage>
        <taxon>Bacteria</taxon>
        <taxon>Pseudomonadati</taxon>
        <taxon>Pseudomonadota</taxon>
        <taxon>Betaproteobacteria</taxon>
        <taxon>Burkholderiales</taxon>
        <taxon>Alcaligenaceae</taxon>
        <taxon>Pusillimonas</taxon>
    </lineage>
</organism>
<evidence type="ECO:0008006" key="5">
    <source>
        <dbReference type="Google" id="ProtNLM"/>
    </source>
</evidence>
<protein>
    <recommendedName>
        <fullName evidence="5">DUF2946 family protein</fullName>
    </recommendedName>
</protein>
<dbReference type="RefSeq" id="WP_116519593.1">
    <property type="nucleotide sequence ID" value="NZ_QEKO01000011.1"/>
</dbReference>